<protein>
    <recommendedName>
        <fullName evidence="1">DUF403 domain-containing protein</fullName>
    </recommendedName>
</protein>
<dbReference type="InterPro" id="IPR051680">
    <property type="entry name" value="ATP-dep_Glu-Cys_Ligase-2"/>
</dbReference>
<reference evidence="2 3" key="1">
    <citation type="submission" date="2017-03" db="EMBL/GenBank/DDBJ databases">
        <authorList>
            <person name="Afonso C.L."/>
            <person name="Miller P.J."/>
            <person name="Scott M.A."/>
            <person name="Spackman E."/>
            <person name="Goraichik I."/>
            <person name="Dimitrov K.M."/>
            <person name="Suarez D.L."/>
            <person name="Swayne D.E."/>
        </authorList>
    </citation>
    <scope>NUCLEOTIDE SEQUENCE [LARGE SCALE GENOMIC DNA]</scope>
    <source>
        <strain evidence="2 3">CECT 7971</strain>
    </source>
</reference>
<evidence type="ECO:0000313" key="2">
    <source>
        <dbReference type="EMBL" id="SLN59391.1"/>
    </source>
</evidence>
<accession>A0A1Y5TFS2</accession>
<gene>
    <name evidence="2" type="ORF">PAM7971_03070</name>
</gene>
<name>A0A1Y5TFS2_9RHOB</name>
<proteinExistence type="predicted"/>
<evidence type="ECO:0000313" key="3">
    <source>
        <dbReference type="Proteomes" id="UP000193307"/>
    </source>
</evidence>
<sequence length="313" mass="35311">MLGKTAGGLYWMSRFLERSENTARLIEAGFRIALTRSKDPASEWKSVLTTAGVRGIYDAKYDSYTAAHAVDFLLRDTGNPSSVISSIENARTNARLVRTALTTEVWEAVNESWMTLKAALKKPVNDTQLPALLGEIRRHTALVRGAVHGTMLRNDIFDFTQIGTSLERADNTARIIDVKYYTLLPSASSVGSTLDNVQWETILRSVSAHRSFKWLNNHDISPASIAEFLILDNRFPRSLSFCNRLLDDSLGFLAKDYGTRLPCHDLIDIQRDKMREHTIASIFDEGLHVFITSFIHDNNAIGLQIEKDYRFVR</sequence>
<dbReference type="RefSeq" id="WP_085850172.1">
    <property type="nucleotide sequence ID" value="NZ_FNZV01000011.1"/>
</dbReference>
<feature type="domain" description="DUF403" evidence="1">
    <location>
        <begin position="1"/>
        <end position="309"/>
    </location>
</feature>
<organism evidence="2 3">
    <name type="scientific">Pacificibacter marinus</name>
    <dbReference type="NCBI Taxonomy" id="658057"/>
    <lineage>
        <taxon>Bacteria</taxon>
        <taxon>Pseudomonadati</taxon>
        <taxon>Pseudomonadota</taxon>
        <taxon>Alphaproteobacteria</taxon>
        <taxon>Rhodobacterales</taxon>
        <taxon>Roseobacteraceae</taxon>
        <taxon>Pacificibacter</taxon>
    </lineage>
</organism>
<dbReference type="AlphaFoldDB" id="A0A1Y5TFS2"/>
<dbReference type="InterPro" id="IPR007296">
    <property type="entry name" value="DUF403"/>
</dbReference>
<dbReference type="OrthoDB" id="9803532at2"/>
<dbReference type="Proteomes" id="UP000193307">
    <property type="component" value="Unassembled WGS sequence"/>
</dbReference>
<dbReference type="PANTHER" id="PTHR34595">
    <property type="entry name" value="BLR5612 PROTEIN"/>
    <property type="match status" value="1"/>
</dbReference>
<dbReference type="PANTHER" id="PTHR34595:SF7">
    <property type="entry name" value="SLL1039 PROTEIN"/>
    <property type="match status" value="1"/>
</dbReference>
<keyword evidence="3" id="KW-1185">Reference proteome</keyword>
<dbReference type="EMBL" id="FWFW01000011">
    <property type="protein sequence ID" value="SLN59391.1"/>
    <property type="molecule type" value="Genomic_DNA"/>
</dbReference>
<dbReference type="STRING" id="658057.SAMN04488032_111113"/>
<dbReference type="Pfam" id="PF04168">
    <property type="entry name" value="Alpha-E"/>
    <property type="match status" value="1"/>
</dbReference>
<evidence type="ECO:0000259" key="1">
    <source>
        <dbReference type="Pfam" id="PF04168"/>
    </source>
</evidence>